<keyword evidence="3 8" id="KW-0378">Hydrolase</keyword>
<dbReference type="SUPFAM" id="SSF56300">
    <property type="entry name" value="Metallo-dependent phosphatases"/>
    <property type="match status" value="1"/>
</dbReference>
<comment type="subcellular location">
    <subcellularLocation>
        <location evidence="9">Nucleus</location>
    </subcellularLocation>
</comment>
<dbReference type="InterPro" id="IPR050341">
    <property type="entry name" value="PP1_catalytic_subunit"/>
</dbReference>
<comment type="similarity">
    <text evidence="8">Belongs to the PPP phosphatase family.</text>
</comment>
<dbReference type="SMART" id="SM00156">
    <property type="entry name" value="PP2Ac"/>
    <property type="match status" value="1"/>
</dbReference>
<evidence type="ECO:0000313" key="14">
    <source>
        <dbReference type="WBParaSite" id="PTRK_0000115300.1"/>
    </source>
</evidence>
<comment type="miscellaneous">
    <text evidence="9">In contrast to other lysine histone methyltransferases, it does not contain a SET domain, suggesting the existence of another mechanism for methylation of lysine residues of histones.</text>
</comment>
<dbReference type="GO" id="GO:0005634">
    <property type="term" value="C:nucleus"/>
    <property type="evidence" value="ECO:0007669"/>
    <property type="project" value="UniProtKB-SubCell"/>
</dbReference>
<keyword evidence="11" id="KW-0812">Transmembrane</keyword>
<evidence type="ECO:0000256" key="4">
    <source>
        <dbReference type="ARBA" id="ARBA00022912"/>
    </source>
</evidence>
<evidence type="ECO:0000256" key="1">
    <source>
        <dbReference type="ARBA" id="ARBA00001936"/>
    </source>
</evidence>
<dbReference type="PROSITE" id="PS00125">
    <property type="entry name" value="SER_THR_PHOSPHATASE"/>
    <property type="match status" value="1"/>
</dbReference>
<dbReference type="WBParaSite" id="PTRK_0000115300.1">
    <property type="protein sequence ID" value="PTRK_0000115300.1"/>
    <property type="gene ID" value="PTRK_0000115300"/>
</dbReference>
<evidence type="ECO:0000256" key="3">
    <source>
        <dbReference type="ARBA" id="ARBA00022801"/>
    </source>
</evidence>
<dbReference type="AlphaFoldDB" id="A0A0N4Z2Q9"/>
<dbReference type="PROSITE" id="PS51569">
    <property type="entry name" value="DOT1"/>
    <property type="match status" value="1"/>
</dbReference>
<sequence length="1021" mass="116319">MARIRLFQWCVLKSTKDFIPFCKDTSEFYLEEINLYTENAWNKKLPDSTIYFDFILFLGSMVQYDCDTRDYFAYKYKNIYPMPDQTPRGGSMDSDLADEVSNLLKAIITNRETVLKNYYQGSTEFTYGELKLQTLLELVNRSKMKFANENNFIDCGSGISNLQAGVAITQSVNSSIGVEINPLIGSAGKLYLHSFYLLARFANYSFSPTIHIIGDFNNNALDNLYNAKASIFFVNNFLLNDNTTLKLLDKISDTELSTTGIILTLNIGVGLRKFDYFANRKFEKQKFTLKDCVSWTKLYMMCFIVVIINSYFYQMFFANNSVFGTLTGQKSKNKNKDEIAGTTVKKRDNLIPKEKHKGKRKTKDKGSANHRTDGTDTSARASKNLPKCTVPVSLKGNDKIVIKKRTKEKTKEKSKEVGKETVKEVLKDKTNKEEDSNNNIKLKTSKTLGNDVEPITKIVGTKTQVPEVKPSPSIETNAKMKMEMKVTVPELKQMLKTCGDCKSGLLTYDLARSILIKAMEATKEYFKAEPLKRDGVGLKYLTPNEVQFILHRVTDILEQESVVLEITVPPEGMVVLSDLHGSLVDLLYNFKTYGIPPKKMYLFLGDYVDKGEDEVPLMFLLFCLKATYPDKMLLLRGNHEIVDMNRQKKFPAHCKEFFGDVAYFRMLNYVMERLPICAFVNDSLLCVHGGVSQWMKSREQLKAIKRPIKLNLDLVTRLVISDMLWSDPLNDNFDDTATFMFSPTLRGCGWAFSDIGLEAILKKLKLKKLLRGHQVCELGFNVDFQDTCITVHTKSMKKNNAKSGVVILTNSENQTNTCPIIDTQNYYVKMSNANIINILDILITSFNGTKEDNYNEKVFSSTCKHCSSTNYFKEISDSRRTLVTHTQLNKFLGTLAYKKLYKEETGRILNTANQKLVQVQIKRFPIYLDFLACPDDQFLRDIDLIANEEMDIYAKLKSIVKEKGEVVKCLNPKYDVLPMLNLLERVTKRKFNFTADESDVSEGSGESSSSHSKTLTSDTEE</sequence>
<dbReference type="InterPro" id="IPR006186">
    <property type="entry name" value="Ser/Thr-sp_prot-phosphatase"/>
</dbReference>
<reference evidence="14" key="1">
    <citation type="submission" date="2017-02" db="UniProtKB">
        <authorList>
            <consortium name="WormBaseParasite"/>
        </authorList>
    </citation>
    <scope>IDENTIFICATION</scope>
</reference>
<dbReference type="PRINTS" id="PR00114">
    <property type="entry name" value="STPHPHTASE"/>
</dbReference>
<keyword evidence="9" id="KW-0489">Methyltransferase</keyword>
<evidence type="ECO:0000256" key="5">
    <source>
        <dbReference type="ARBA" id="ARBA00023211"/>
    </source>
</evidence>
<feature type="transmembrane region" description="Helical" evidence="11">
    <location>
        <begin position="295"/>
        <end position="313"/>
    </location>
</feature>
<feature type="compositionally biased region" description="Low complexity" evidence="10">
    <location>
        <begin position="1001"/>
        <end position="1021"/>
    </location>
</feature>
<dbReference type="GO" id="GO:0046872">
    <property type="term" value="F:metal ion binding"/>
    <property type="evidence" value="ECO:0007669"/>
    <property type="project" value="UniProtKB-KW"/>
</dbReference>
<dbReference type="PANTHER" id="PTHR11668">
    <property type="entry name" value="SERINE/THREONINE PROTEIN PHOSPHATASE"/>
    <property type="match status" value="1"/>
</dbReference>
<feature type="compositionally biased region" description="Basic residues" evidence="10">
    <location>
        <begin position="354"/>
        <end position="363"/>
    </location>
</feature>
<evidence type="ECO:0000256" key="11">
    <source>
        <dbReference type="SAM" id="Phobius"/>
    </source>
</evidence>
<keyword evidence="9" id="KW-0156">Chromatin regulator</keyword>
<organism evidence="13 14">
    <name type="scientific">Parastrongyloides trichosuri</name>
    <name type="common">Possum-specific nematode worm</name>
    <dbReference type="NCBI Taxonomy" id="131310"/>
    <lineage>
        <taxon>Eukaryota</taxon>
        <taxon>Metazoa</taxon>
        <taxon>Ecdysozoa</taxon>
        <taxon>Nematoda</taxon>
        <taxon>Chromadorea</taxon>
        <taxon>Rhabditida</taxon>
        <taxon>Tylenchina</taxon>
        <taxon>Panagrolaimomorpha</taxon>
        <taxon>Strongyloidoidea</taxon>
        <taxon>Strongyloididae</taxon>
        <taxon>Parastrongyloides</taxon>
    </lineage>
</organism>
<dbReference type="Gene3D" id="3.60.21.10">
    <property type="match status" value="1"/>
</dbReference>
<dbReference type="InterPro" id="IPR029052">
    <property type="entry name" value="Metallo-depent_PP-like"/>
</dbReference>
<feature type="region of interest" description="Disordered" evidence="10">
    <location>
        <begin position="329"/>
        <end position="385"/>
    </location>
</feature>
<dbReference type="InterPro" id="IPR004843">
    <property type="entry name" value="Calcineurin-like_PHP"/>
</dbReference>
<dbReference type="Pfam" id="PF00149">
    <property type="entry name" value="Metallophos"/>
    <property type="match status" value="1"/>
</dbReference>
<dbReference type="GO" id="GO:0004722">
    <property type="term" value="F:protein serine/threonine phosphatase activity"/>
    <property type="evidence" value="ECO:0007669"/>
    <property type="project" value="UniProtKB-EC"/>
</dbReference>
<evidence type="ECO:0000256" key="6">
    <source>
        <dbReference type="ARBA" id="ARBA00047761"/>
    </source>
</evidence>
<keyword evidence="4" id="KW-0904">Protein phosphatase</keyword>
<evidence type="ECO:0000313" key="13">
    <source>
        <dbReference type="Proteomes" id="UP000038045"/>
    </source>
</evidence>
<name>A0A0N4Z2Q9_PARTI</name>
<dbReference type="EC" id="3.1.3.16" evidence="8"/>
<feature type="compositionally biased region" description="Basic and acidic residues" evidence="10">
    <location>
        <begin position="334"/>
        <end position="353"/>
    </location>
</feature>
<keyword evidence="11" id="KW-1133">Transmembrane helix</keyword>
<keyword evidence="13" id="KW-1185">Reference proteome</keyword>
<feature type="region of interest" description="Disordered" evidence="10">
    <location>
        <begin position="997"/>
        <end position="1021"/>
    </location>
</feature>
<keyword evidence="9" id="KW-0808">Transferase</keyword>
<dbReference type="EC" id="2.1.1.360" evidence="9"/>
<dbReference type="PANTHER" id="PTHR11668:SF300">
    <property type="entry name" value="SERINE_THREONINE-PROTEIN PHOSPHATASE"/>
    <property type="match status" value="1"/>
</dbReference>
<evidence type="ECO:0000256" key="9">
    <source>
        <dbReference type="RuleBase" id="RU271113"/>
    </source>
</evidence>
<comment type="cofactor">
    <cofactor evidence="1">
        <name>Mn(2+)</name>
        <dbReference type="ChEBI" id="CHEBI:29035"/>
    </cofactor>
</comment>
<feature type="compositionally biased region" description="Basic and acidic residues" evidence="10">
    <location>
        <begin position="364"/>
        <end position="374"/>
    </location>
</feature>
<dbReference type="GO" id="GO:0140956">
    <property type="term" value="F:histone H3K79 trimethyltransferase activity"/>
    <property type="evidence" value="ECO:0007669"/>
    <property type="project" value="UniProtKB-EC"/>
</dbReference>
<dbReference type="Pfam" id="PF08123">
    <property type="entry name" value="DOT1"/>
    <property type="match status" value="1"/>
</dbReference>
<keyword evidence="11" id="KW-0472">Membrane</keyword>
<dbReference type="InterPro" id="IPR025789">
    <property type="entry name" value="DOT1_dom"/>
</dbReference>
<comment type="catalytic activity">
    <reaction evidence="6">
        <text>O-phospho-L-seryl-[protein] + H2O = L-seryl-[protein] + phosphate</text>
        <dbReference type="Rhea" id="RHEA:20629"/>
        <dbReference type="Rhea" id="RHEA-COMP:9863"/>
        <dbReference type="Rhea" id="RHEA-COMP:11604"/>
        <dbReference type="ChEBI" id="CHEBI:15377"/>
        <dbReference type="ChEBI" id="CHEBI:29999"/>
        <dbReference type="ChEBI" id="CHEBI:43474"/>
        <dbReference type="ChEBI" id="CHEBI:83421"/>
        <dbReference type="EC" id="3.1.3.16"/>
    </reaction>
</comment>
<feature type="domain" description="DOT1" evidence="12">
    <location>
        <begin position="2"/>
        <end position="320"/>
    </location>
</feature>
<proteinExistence type="inferred from homology"/>
<evidence type="ECO:0000256" key="7">
    <source>
        <dbReference type="ARBA" id="ARBA00048336"/>
    </source>
</evidence>
<comment type="similarity">
    <text evidence="9">Belongs to the class I-like SAM-binding methyltransferase superfamily. DOT1 family.</text>
</comment>
<protein>
    <recommendedName>
        <fullName evidence="8 9">Multifunctional fusion protein</fullName>
    </recommendedName>
    <domain>
        <recommendedName>
            <fullName evidence="9">Histone-lysine N-methyltransferase, H3 lysine-79 specific</fullName>
            <ecNumber evidence="9">2.1.1.360</ecNumber>
        </recommendedName>
        <alternativeName>
            <fullName evidence="9">Histone H3-K79 methyltransferase</fullName>
        </alternativeName>
    </domain>
    <domain>
        <recommendedName>
            <fullName evidence="8">Serine/threonine-protein phosphatase</fullName>
            <ecNumber evidence="8">3.1.3.16</ecNumber>
        </recommendedName>
    </domain>
</protein>
<evidence type="ECO:0000256" key="8">
    <source>
        <dbReference type="RuleBase" id="RU004273"/>
    </source>
</evidence>
<keyword evidence="9" id="KW-0949">S-adenosyl-L-methionine</keyword>
<evidence type="ECO:0000256" key="2">
    <source>
        <dbReference type="ARBA" id="ARBA00022723"/>
    </source>
</evidence>
<dbReference type="GO" id="GO:0032259">
    <property type="term" value="P:methylation"/>
    <property type="evidence" value="ECO:0007669"/>
    <property type="project" value="UniProtKB-KW"/>
</dbReference>
<evidence type="ECO:0000259" key="12">
    <source>
        <dbReference type="PROSITE" id="PS51569"/>
    </source>
</evidence>
<dbReference type="STRING" id="131310.A0A0N4Z2Q9"/>
<dbReference type="Proteomes" id="UP000038045">
    <property type="component" value="Unplaced"/>
</dbReference>
<keyword evidence="5" id="KW-0464">Manganese</keyword>
<dbReference type="InterPro" id="IPR029063">
    <property type="entry name" value="SAM-dependent_MTases_sf"/>
</dbReference>
<dbReference type="Gene3D" id="3.40.50.150">
    <property type="entry name" value="Vaccinia Virus protein VP39"/>
    <property type="match status" value="1"/>
</dbReference>
<dbReference type="GO" id="GO:0005737">
    <property type="term" value="C:cytoplasm"/>
    <property type="evidence" value="ECO:0007669"/>
    <property type="project" value="TreeGrafter"/>
</dbReference>
<dbReference type="SUPFAM" id="SSF53335">
    <property type="entry name" value="S-adenosyl-L-methionine-dependent methyltransferases"/>
    <property type="match status" value="1"/>
</dbReference>
<comment type="catalytic activity">
    <reaction evidence="9">
        <text>L-lysyl(79)-[histone H3] + 3 S-adenosyl-L-methionine = N(6),N(6),N(6)-trimethyl-L-lysyl(79)-[histone H3] + 3 S-adenosyl-L-homocysteine + 3 H(+)</text>
        <dbReference type="Rhea" id="RHEA:60328"/>
        <dbReference type="Rhea" id="RHEA-COMP:15549"/>
        <dbReference type="Rhea" id="RHEA-COMP:15552"/>
        <dbReference type="ChEBI" id="CHEBI:15378"/>
        <dbReference type="ChEBI" id="CHEBI:29969"/>
        <dbReference type="ChEBI" id="CHEBI:57856"/>
        <dbReference type="ChEBI" id="CHEBI:59789"/>
        <dbReference type="ChEBI" id="CHEBI:61961"/>
        <dbReference type="EC" id="2.1.1.360"/>
    </reaction>
</comment>
<comment type="catalytic activity">
    <reaction evidence="7 8">
        <text>O-phospho-L-threonyl-[protein] + H2O = L-threonyl-[protein] + phosphate</text>
        <dbReference type="Rhea" id="RHEA:47004"/>
        <dbReference type="Rhea" id="RHEA-COMP:11060"/>
        <dbReference type="Rhea" id="RHEA-COMP:11605"/>
        <dbReference type="ChEBI" id="CHEBI:15377"/>
        <dbReference type="ChEBI" id="CHEBI:30013"/>
        <dbReference type="ChEBI" id="CHEBI:43474"/>
        <dbReference type="ChEBI" id="CHEBI:61977"/>
        <dbReference type="EC" id="3.1.3.16"/>
    </reaction>
</comment>
<keyword evidence="9" id="KW-0539">Nucleus</keyword>
<comment type="function">
    <text evidence="9">Histone methyltransferase that specifically trimethylates histone H3 to form H3K79me3. This methylation is required for telomere silencing and for the pachytene checkpoint during the meiotic cell cycle by allowing the recruitment of RAD9 to double strand breaks. Nucleosomes are preferred as substrate compared to free histone.</text>
</comment>
<keyword evidence="2" id="KW-0479">Metal-binding</keyword>
<accession>A0A0N4Z2Q9</accession>
<evidence type="ECO:0000256" key="10">
    <source>
        <dbReference type="SAM" id="MobiDB-lite"/>
    </source>
</evidence>